<feature type="compositionally biased region" description="Low complexity" evidence="1">
    <location>
        <begin position="1"/>
        <end position="23"/>
    </location>
</feature>
<dbReference type="AlphaFoldDB" id="A0A811V9D1"/>
<proteinExistence type="predicted"/>
<evidence type="ECO:0000313" key="2">
    <source>
        <dbReference type="EMBL" id="CAD7006243.1"/>
    </source>
</evidence>
<feature type="region of interest" description="Disordered" evidence="1">
    <location>
        <begin position="1"/>
        <end position="25"/>
    </location>
</feature>
<comment type="caution">
    <text evidence="2">The sequence shown here is derived from an EMBL/GenBank/DDBJ whole genome shotgun (WGS) entry which is preliminary data.</text>
</comment>
<dbReference type="Proteomes" id="UP000606786">
    <property type="component" value="Unassembled WGS sequence"/>
</dbReference>
<name>A0A811V9D1_CERCA</name>
<evidence type="ECO:0000256" key="1">
    <source>
        <dbReference type="SAM" id="MobiDB-lite"/>
    </source>
</evidence>
<accession>A0A811V9D1</accession>
<gene>
    <name evidence="2" type="ORF">CCAP1982_LOCUS14569</name>
</gene>
<keyword evidence="3" id="KW-1185">Reference proteome</keyword>
<protein>
    <submittedName>
        <fullName evidence="2">(Mediterranean fruit fly) hypothetical protein</fullName>
    </submittedName>
</protein>
<sequence length="127" mass="13590">MFESYNNNNNNNNNSSSSNRSYSKSTRQLTVNVTEWVEGKVEFQKVKVSPTTTATTTTAAVATTTTMLDSLCAVSRSRKLAQEAAVGAAPYAVCVGQVAAESGTSILPLPHTHTKATAKVMHHIVCR</sequence>
<organism evidence="2 3">
    <name type="scientific">Ceratitis capitata</name>
    <name type="common">Mediterranean fruit fly</name>
    <name type="synonym">Tephritis capitata</name>
    <dbReference type="NCBI Taxonomy" id="7213"/>
    <lineage>
        <taxon>Eukaryota</taxon>
        <taxon>Metazoa</taxon>
        <taxon>Ecdysozoa</taxon>
        <taxon>Arthropoda</taxon>
        <taxon>Hexapoda</taxon>
        <taxon>Insecta</taxon>
        <taxon>Pterygota</taxon>
        <taxon>Neoptera</taxon>
        <taxon>Endopterygota</taxon>
        <taxon>Diptera</taxon>
        <taxon>Brachycera</taxon>
        <taxon>Muscomorpha</taxon>
        <taxon>Tephritoidea</taxon>
        <taxon>Tephritidae</taxon>
        <taxon>Ceratitis</taxon>
        <taxon>Ceratitis</taxon>
    </lineage>
</organism>
<dbReference type="EMBL" id="CAJHJT010000034">
    <property type="protein sequence ID" value="CAD7006243.1"/>
    <property type="molecule type" value="Genomic_DNA"/>
</dbReference>
<reference evidence="2" key="1">
    <citation type="submission" date="2020-11" db="EMBL/GenBank/DDBJ databases">
        <authorList>
            <person name="Whitehead M."/>
        </authorList>
    </citation>
    <scope>NUCLEOTIDE SEQUENCE</scope>
    <source>
        <strain evidence="2">EGII</strain>
    </source>
</reference>
<evidence type="ECO:0000313" key="3">
    <source>
        <dbReference type="Proteomes" id="UP000606786"/>
    </source>
</evidence>